<dbReference type="RefSeq" id="WP_116853082.1">
    <property type="nucleotide sequence ID" value="NZ_QTJV01000002.1"/>
</dbReference>
<evidence type="ECO:0000313" key="1">
    <source>
        <dbReference type="EMBL" id="RFM35592.1"/>
    </source>
</evidence>
<keyword evidence="2" id="KW-1185">Reference proteome</keyword>
<name>A0A3E1P5Z3_9BACT</name>
<reference evidence="1 2" key="1">
    <citation type="submission" date="2018-08" db="EMBL/GenBank/DDBJ databases">
        <title>Chitinophaga sp. K20C18050901, a novel bacterium isolated from forest soil.</title>
        <authorList>
            <person name="Wang C."/>
        </authorList>
    </citation>
    <scope>NUCLEOTIDE SEQUENCE [LARGE SCALE GENOMIC DNA]</scope>
    <source>
        <strain evidence="1 2">K20C18050901</strain>
    </source>
</reference>
<dbReference type="Proteomes" id="UP000261174">
    <property type="component" value="Unassembled WGS sequence"/>
</dbReference>
<proteinExistence type="predicted"/>
<comment type="caution">
    <text evidence="1">The sequence shown here is derived from an EMBL/GenBank/DDBJ whole genome shotgun (WGS) entry which is preliminary data.</text>
</comment>
<gene>
    <name evidence="1" type="ORF">DXN04_09450</name>
</gene>
<organism evidence="1 2">
    <name type="scientific">Chitinophaga silvisoli</name>
    <dbReference type="NCBI Taxonomy" id="2291814"/>
    <lineage>
        <taxon>Bacteria</taxon>
        <taxon>Pseudomonadati</taxon>
        <taxon>Bacteroidota</taxon>
        <taxon>Chitinophagia</taxon>
        <taxon>Chitinophagales</taxon>
        <taxon>Chitinophagaceae</taxon>
        <taxon>Chitinophaga</taxon>
    </lineage>
</organism>
<sequence>MKKVIGIFLLTLMCIQLLPIKEMGRLLFNNQIVEEHPSDGCSGDDVVKLAKDLKWLKHHDHSFHEPSLFLSKIHFTVMENILKGPAREIHCPPPNC</sequence>
<evidence type="ECO:0000313" key="2">
    <source>
        <dbReference type="Proteomes" id="UP000261174"/>
    </source>
</evidence>
<protein>
    <submittedName>
        <fullName evidence="1">Uncharacterized protein</fullName>
    </submittedName>
</protein>
<dbReference type="EMBL" id="QTJV01000002">
    <property type="protein sequence ID" value="RFM35592.1"/>
    <property type="molecule type" value="Genomic_DNA"/>
</dbReference>
<dbReference type="AlphaFoldDB" id="A0A3E1P5Z3"/>
<dbReference type="OrthoDB" id="675320at2"/>
<accession>A0A3E1P5Z3</accession>